<protein>
    <submittedName>
        <fullName evidence="1">Uncharacterized protein</fullName>
    </submittedName>
</protein>
<accession>A0ACB5PNF0</accession>
<name>A0ACB5PNF0_9BACT</name>
<evidence type="ECO:0000313" key="2">
    <source>
        <dbReference type="Proteomes" id="UP000605392"/>
    </source>
</evidence>
<comment type="caution">
    <text evidence="1">The sequence shown here is derived from an EMBL/GenBank/DDBJ whole genome shotgun (WGS) entry which is preliminary data.</text>
</comment>
<evidence type="ECO:0000313" key="1">
    <source>
        <dbReference type="EMBL" id="GGF56129.1"/>
    </source>
</evidence>
<sequence>MDLAYEVTYHQLEEQNWWFASRRDMVFDIVKHLKLPSTAPILEIGCSGGPLLLALRAAGYKHLKGIDVSEKGITLAQERGLTDVAVMDGAHLSFPDASFDLVIASDVLEHIEDEAQALREWRRVLRPGGRLLVFVPAHQYLWSRHDEVNHHFRRYSAKSLRTAITKASLRVERLAFWNFTLFFPTAMVRLMQRVLPKPEGPITGDLVPLPPLANTGLLRLIKAENRLLRVLNFPVGVSVFALAQKAE</sequence>
<organism evidence="1 2">
    <name type="scientific">Hymenobacter qilianensis</name>
    <dbReference type="NCBI Taxonomy" id="1385715"/>
    <lineage>
        <taxon>Bacteria</taxon>
        <taxon>Pseudomonadati</taxon>
        <taxon>Bacteroidota</taxon>
        <taxon>Cytophagia</taxon>
        <taxon>Cytophagales</taxon>
        <taxon>Hymenobacteraceae</taxon>
        <taxon>Hymenobacter</taxon>
    </lineage>
</organism>
<reference evidence="1 2" key="1">
    <citation type="journal article" date="2019" name="Int. J. Syst. Evol. Microbiol.">
        <title>The Global Catalogue of Microorganisms (GCM) 10K type strain sequencing project: providing services to taxonomists for standard genome sequencing and annotation.</title>
        <authorList>
            <consortium name="The Broad Institute Genomics Platform"/>
            <consortium name="The Broad Institute Genome Sequencing Center for Infectious Disease"/>
            <person name="Wu L."/>
            <person name="Ma J."/>
        </authorList>
    </citation>
    <scope>NUCLEOTIDE SEQUENCE [LARGE SCALE GENOMIC DNA]</scope>
    <source>
        <strain evidence="1 2">CGMCC 1.12720</strain>
    </source>
</reference>
<dbReference type="EMBL" id="BMFN01000001">
    <property type="protein sequence ID" value="GGF56129.1"/>
    <property type="molecule type" value="Genomic_DNA"/>
</dbReference>
<proteinExistence type="predicted"/>
<dbReference type="Proteomes" id="UP000605392">
    <property type="component" value="Unassembled WGS sequence"/>
</dbReference>
<gene>
    <name evidence="1" type="ORF">GCM10011375_09130</name>
</gene>
<keyword evidence="2" id="KW-1185">Reference proteome</keyword>